<dbReference type="AlphaFoldDB" id="A0A6P8IZM1"/>
<reference evidence="9" key="1">
    <citation type="submission" date="2025-08" db="UniProtKB">
        <authorList>
            <consortium name="RefSeq"/>
        </authorList>
    </citation>
    <scope>IDENTIFICATION</scope>
    <source>
        <tissue evidence="9">Tentacle</tissue>
    </source>
</reference>
<dbReference type="EC" id="1.8.4.11" evidence="2"/>
<dbReference type="Gene3D" id="3.30.1060.10">
    <property type="entry name" value="Peptide methionine sulphoxide reductase MsrA"/>
    <property type="match status" value="1"/>
</dbReference>
<sequence length="188" mass="21768">FWFPEAQFGCADGVIRTKVGYTGGKKEYPTYYSLGDHTETVQLAYDPKETTYRNLLSMFWANHDSTTCHKNQYMSAIFYHDEEQQREAEMTKEEHQKKVKKSIATKVLPAEKFYDAENYHQKYILRNTPNLLASLGLNNEELKNSHVAARLNGYLGGYSNLTKFNAEVSKLDLSEEQADMVRKLIAYR</sequence>
<evidence type="ECO:0000259" key="7">
    <source>
        <dbReference type="Pfam" id="PF20939"/>
    </source>
</evidence>
<evidence type="ECO:0000256" key="2">
    <source>
        <dbReference type="ARBA" id="ARBA00012502"/>
    </source>
</evidence>
<dbReference type="GO" id="GO:0008113">
    <property type="term" value="F:peptide-methionine (S)-S-oxide reductase activity"/>
    <property type="evidence" value="ECO:0007669"/>
    <property type="project" value="UniProtKB-EC"/>
</dbReference>
<dbReference type="InterPro" id="IPR049006">
    <property type="entry name" value="MsrA_helical"/>
</dbReference>
<evidence type="ECO:0000256" key="3">
    <source>
        <dbReference type="ARBA" id="ARBA00023002"/>
    </source>
</evidence>
<dbReference type="InterPro" id="IPR036509">
    <property type="entry name" value="Met_Sox_Rdtase_MsrA_sf"/>
</dbReference>
<evidence type="ECO:0000256" key="5">
    <source>
        <dbReference type="ARBA" id="ARBA00030643"/>
    </source>
</evidence>
<keyword evidence="3" id="KW-0560">Oxidoreductase</keyword>
<dbReference type="FunFam" id="3.30.1060.10:FF:000004">
    <property type="entry name" value="Peptide methionine sulfoxide reductase A5"/>
    <property type="match status" value="1"/>
</dbReference>
<feature type="domain" description="Selenoprotein methionine sulfoxide reductase A helical" evidence="7">
    <location>
        <begin position="136"/>
        <end position="185"/>
    </location>
</feature>
<dbReference type="KEGG" id="aten:116305575"/>
<dbReference type="FunCoup" id="A0A6P8IZM1">
    <property type="interactions" value="1014"/>
</dbReference>
<protein>
    <recommendedName>
        <fullName evidence="2">peptide-methionine (S)-S-oxide reductase</fullName>
        <ecNumber evidence="2">1.8.4.11</ecNumber>
    </recommendedName>
    <alternativeName>
        <fullName evidence="5">Peptide-methionine (S)-S-oxide reductase</fullName>
    </alternativeName>
    <alternativeName>
        <fullName evidence="4">Protein-methionine-S-oxide reductase</fullName>
    </alternativeName>
</protein>
<dbReference type="SUPFAM" id="SSF55068">
    <property type="entry name" value="Peptide methionine sulfoxide reductase"/>
    <property type="match status" value="1"/>
</dbReference>
<dbReference type="InterPro" id="IPR002569">
    <property type="entry name" value="Met_Sox_Rdtase_MsrA_dom"/>
</dbReference>
<dbReference type="InterPro" id="IPR050162">
    <property type="entry name" value="MsrA_MetSO_reductase"/>
</dbReference>
<dbReference type="GO" id="GO:0034599">
    <property type="term" value="P:cellular response to oxidative stress"/>
    <property type="evidence" value="ECO:0007669"/>
    <property type="project" value="TreeGrafter"/>
</dbReference>
<dbReference type="OrthoDB" id="77405at2759"/>
<organism evidence="8 9">
    <name type="scientific">Actinia tenebrosa</name>
    <name type="common">Australian red waratah sea anemone</name>
    <dbReference type="NCBI Taxonomy" id="6105"/>
    <lineage>
        <taxon>Eukaryota</taxon>
        <taxon>Metazoa</taxon>
        <taxon>Cnidaria</taxon>
        <taxon>Anthozoa</taxon>
        <taxon>Hexacorallia</taxon>
        <taxon>Actiniaria</taxon>
        <taxon>Actiniidae</taxon>
        <taxon>Actinia</taxon>
    </lineage>
</organism>
<dbReference type="PANTHER" id="PTHR42799">
    <property type="entry name" value="MITOCHONDRIAL PEPTIDE METHIONINE SULFOXIDE REDUCTASE"/>
    <property type="match status" value="1"/>
</dbReference>
<feature type="non-terminal residue" evidence="9">
    <location>
        <position position="1"/>
    </location>
</feature>
<dbReference type="Pfam" id="PF20939">
    <property type="entry name" value="MsrA_helical"/>
    <property type="match status" value="1"/>
</dbReference>
<evidence type="ECO:0000259" key="6">
    <source>
        <dbReference type="Pfam" id="PF01625"/>
    </source>
</evidence>
<evidence type="ECO:0000256" key="1">
    <source>
        <dbReference type="ARBA" id="ARBA00005591"/>
    </source>
</evidence>
<dbReference type="NCBIfam" id="TIGR00401">
    <property type="entry name" value="msrA"/>
    <property type="match status" value="1"/>
</dbReference>
<proteinExistence type="inferred from homology"/>
<evidence type="ECO:0000313" key="9">
    <source>
        <dbReference type="RefSeq" id="XP_031571378.1"/>
    </source>
</evidence>
<feature type="domain" description="Peptide methionine sulphoxide reductase MsrA" evidence="6">
    <location>
        <begin position="1"/>
        <end position="128"/>
    </location>
</feature>
<dbReference type="GO" id="GO:0005737">
    <property type="term" value="C:cytoplasm"/>
    <property type="evidence" value="ECO:0007669"/>
    <property type="project" value="TreeGrafter"/>
</dbReference>
<comment type="similarity">
    <text evidence="1">Belongs to the MsrA Met sulfoxide reductase family.</text>
</comment>
<evidence type="ECO:0000313" key="8">
    <source>
        <dbReference type="Proteomes" id="UP000515163"/>
    </source>
</evidence>
<dbReference type="RefSeq" id="XP_031571378.1">
    <property type="nucleotide sequence ID" value="XM_031715518.1"/>
</dbReference>
<dbReference type="PANTHER" id="PTHR42799:SF13">
    <property type="entry name" value="PEPTIDE METHIONINE SULFOXIDE REDUCTASE"/>
    <property type="match status" value="1"/>
</dbReference>
<dbReference type="GeneID" id="116305575"/>
<accession>A0A6P8IZM1</accession>
<dbReference type="Proteomes" id="UP000515163">
    <property type="component" value="Unplaced"/>
</dbReference>
<name>A0A6P8IZM1_ACTTE</name>
<gene>
    <name evidence="9" type="primary">LOC116305575</name>
</gene>
<evidence type="ECO:0000256" key="4">
    <source>
        <dbReference type="ARBA" id="ARBA00030273"/>
    </source>
</evidence>
<keyword evidence="8" id="KW-1185">Reference proteome</keyword>
<dbReference type="Pfam" id="PF01625">
    <property type="entry name" value="PMSR"/>
    <property type="match status" value="1"/>
</dbReference>
<dbReference type="InParanoid" id="A0A6P8IZM1"/>